<protein>
    <submittedName>
        <fullName evidence="1">Uncharacterized protein</fullName>
    </submittedName>
</protein>
<gene>
    <name evidence="1" type="ORF">MEUPH1_LOCUS15345</name>
</gene>
<dbReference type="AlphaFoldDB" id="A0AAV0WWV4"/>
<evidence type="ECO:0000313" key="1">
    <source>
        <dbReference type="EMBL" id="CAI6359997.1"/>
    </source>
</evidence>
<dbReference type="Proteomes" id="UP001160148">
    <property type="component" value="Unassembled WGS sequence"/>
</dbReference>
<proteinExistence type="predicted"/>
<evidence type="ECO:0000313" key="2">
    <source>
        <dbReference type="Proteomes" id="UP001160148"/>
    </source>
</evidence>
<name>A0AAV0WWV4_9HEMI</name>
<keyword evidence="2" id="KW-1185">Reference proteome</keyword>
<accession>A0AAV0WWV4</accession>
<organism evidence="1 2">
    <name type="scientific">Macrosiphum euphorbiae</name>
    <name type="common">potato aphid</name>
    <dbReference type="NCBI Taxonomy" id="13131"/>
    <lineage>
        <taxon>Eukaryota</taxon>
        <taxon>Metazoa</taxon>
        <taxon>Ecdysozoa</taxon>
        <taxon>Arthropoda</taxon>
        <taxon>Hexapoda</taxon>
        <taxon>Insecta</taxon>
        <taxon>Pterygota</taxon>
        <taxon>Neoptera</taxon>
        <taxon>Paraneoptera</taxon>
        <taxon>Hemiptera</taxon>
        <taxon>Sternorrhyncha</taxon>
        <taxon>Aphidomorpha</taxon>
        <taxon>Aphidoidea</taxon>
        <taxon>Aphididae</taxon>
        <taxon>Macrosiphini</taxon>
        <taxon>Macrosiphum</taxon>
    </lineage>
</organism>
<dbReference type="EMBL" id="CARXXK010000002">
    <property type="protein sequence ID" value="CAI6359997.1"/>
    <property type="molecule type" value="Genomic_DNA"/>
</dbReference>
<reference evidence="1 2" key="1">
    <citation type="submission" date="2023-01" db="EMBL/GenBank/DDBJ databases">
        <authorList>
            <person name="Whitehead M."/>
        </authorList>
    </citation>
    <scope>NUCLEOTIDE SEQUENCE [LARGE SCALE GENOMIC DNA]</scope>
</reference>
<sequence>MVTLKIVSGNKCSMDPRSVEVNFSFSVRSTHLFVYDIPEELHGIGRENALCRIDGNTIFLISIEYHENVLFVSALVAISFKTS</sequence>
<comment type="caution">
    <text evidence="1">The sequence shown here is derived from an EMBL/GenBank/DDBJ whole genome shotgun (WGS) entry which is preliminary data.</text>
</comment>